<dbReference type="RefSeq" id="WP_231462017.1">
    <property type="nucleotide sequence ID" value="NZ_JAJOHW010000055.1"/>
</dbReference>
<feature type="chain" id="PRO_5045966937" evidence="1">
    <location>
        <begin position="30"/>
        <end position="329"/>
    </location>
</feature>
<dbReference type="EMBL" id="JBHSEK010000011">
    <property type="protein sequence ID" value="MFC4491197.1"/>
    <property type="molecule type" value="Genomic_DNA"/>
</dbReference>
<keyword evidence="1" id="KW-0732">Signal</keyword>
<evidence type="ECO:0000313" key="4">
    <source>
        <dbReference type="Proteomes" id="UP001595999"/>
    </source>
</evidence>
<gene>
    <name evidence="3" type="ORF">ACFO0R_16420</name>
</gene>
<protein>
    <submittedName>
        <fullName evidence="3">Fimbrial protein</fullName>
    </submittedName>
</protein>
<accession>A0ABV8ZU11</accession>
<evidence type="ECO:0000313" key="3">
    <source>
        <dbReference type="EMBL" id="MFC4491197.1"/>
    </source>
</evidence>
<sequence>MLTPPTRRPLLACLVLLLALGSCSRPSHADCIAKSQIITFPDPLLIPYDAKPGYLIAEVTMQTKVQCNAQKANKKLSWAIYQASSNIDHGKAPGNNVRHSGTQGIGIRWFNRNDHSHKSQTFSATALNNDSTNLRGIKLSGQIIITDTIQLIKTGNITSNALQAQRYFMRYKNDKRNPTIDAELFSYTFNQPAIRVIGCSFKNAGPTVRLPDVSTRDFAGTGRAGDKRFNIDLDCAPGTSVSAKLSDANAPGNTGTLLSIAGGPDSAQGIGLELQRQGETGAYMLGTEFTSLAARQQHALPMVVRYAVNGAPIQPGEVNAAATVELSFN</sequence>
<dbReference type="Gene3D" id="2.60.40.1090">
    <property type="entry name" value="Fimbrial-type adhesion domain"/>
    <property type="match status" value="1"/>
</dbReference>
<feature type="domain" description="Fimbrial-type adhesion" evidence="2">
    <location>
        <begin position="199"/>
        <end position="328"/>
    </location>
</feature>
<dbReference type="Gene3D" id="2.60.40.3310">
    <property type="match status" value="1"/>
</dbReference>
<name>A0ABV8ZU11_9NEIS</name>
<reference evidence="4" key="1">
    <citation type="journal article" date="2019" name="Int. J. Syst. Evol. Microbiol.">
        <title>The Global Catalogue of Microorganisms (GCM) 10K type strain sequencing project: providing services to taxonomists for standard genome sequencing and annotation.</title>
        <authorList>
            <consortium name="The Broad Institute Genomics Platform"/>
            <consortium name="The Broad Institute Genome Sequencing Center for Infectious Disease"/>
            <person name="Wu L."/>
            <person name="Ma J."/>
        </authorList>
    </citation>
    <scope>NUCLEOTIDE SEQUENCE [LARGE SCALE GENOMIC DNA]</scope>
    <source>
        <strain evidence="4">CGMCC 4.7608</strain>
    </source>
</reference>
<dbReference type="SUPFAM" id="SSF49401">
    <property type="entry name" value="Bacterial adhesins"/>
    <property type="match status" value="1"/>
</dbReference>
<dbReference type="InterPro" id="IPR000259">
    <property type="entry name" value="Adhesion_dom_fimbrial"/>
</dbReference>
<dbReference type="Pfam" id="PF00419">
    <property type="entry name" value="Fimbrial"/>
    <property type="match status" value="1"/>
</dbReference>
<organism evidence="3 4">
    <name type="scientific">Chromobacterium aquaticum</name>
    <dbReference type="NCBI Taxonomy" id="467180"/>
    <lineage>
        <taxon>Bacteria</taxon>
        <taxon>Pseudomonadati</taxon>
        <taxon>Pseudomonadota</taxon>
        <taxon>Betaproteobacteria</taxon>
        <taxon>Neisseriales</taxon>
        <taxon>Chromobacteriaceae</taxon>
        <taxon>Chromobacterium</taxon>
    </lineage>
</organism>
<dbReference type="PANTHER" id="PTHR33420">
    <property type="entry name" value="FIMBRIAL SUBUNIT ELFA-RELATED"/>
    <property type="match status" value="1"/>
</dbReference>
<comment type="caution">
    <text evidence="3">The sequence shown here is derived from an EMBL/GenBank/DDBJ whole genome shotgun (WGS) entry which is preliminary data.</text>
</comment>
<keyword evidence="4" id="KW-1185">Reference proteome</keyword>
<dbReference type="PANTHER" id="PTHR33420:SF25">
    <property type="entry name" value="PROTEIN FIMF"/>
    <property type="match status" value="1"/>
</dbReference>
<dbReference type="InterPro" id="IPR050263">
    <property type="entry name" value="Bact_Fimbrial_Adh_Pro"/>
</dbReference>
<evidence type="ECO:0000259" key="2">
    <source>
        <dbReference type="Pfam" id="PF00419"/>
    </source>
</evidence>
<dbReference type="Proteomes" id="UP001595999">
    <property type="component" value="Unassembled WGS sequence"/>
</dbReference>
<dbReference type="InterPro" id="IPR036937">
    <property type="entry name" value="Adhesion_dom_fimbrial_sf"/>
</dbReference>
<dbReference type="InterPro" id="IPR008966">
    <property type="entry name" value="Adhesion_dom_sf"/>
</dbReference>
<proteinExistence type="predicted"/>
<feature type="signal peptide" evidence="1">
    <location>
        <begin position="1"/>
        <end position="29"/>
    </location>
</feature>
<evidence type="ECO:0000256" key="1">
    <source>
        <dbReference type="SAM" id="SignalP"/>
    </source>
</evidence>
<dbReference type="PROSITE" id="PS51257">
    <property type="entry name" value="PROKAR_LIPOPROTEIN"/>
    <property type="match status" value="1"/>
</dbReference>